<protein>
    <submittedName>
        <fullName evidence="2">Glycosyl transferase, family 2</fullName>
    </submittedName>
</protein>
<proteinExistence type="predicted"/>
<dbReference type="AlphaFoldDB" id="A7I650"/>
<keyword evidence="3" id="KW-1185">Reference proteome</keyword>
<evidence type="ECO:0000313" key="3">
    <source>
        <dbReference type="Proteomes" id="UP000002408"/>
    </source>
</evidence>
<dbReference type="Proteomes" id="UP000002408">
    <property type="component" value="Chromosome"/>
</dbReference>
<dbReference type="GO" id="GO:0016740">
    <property type="term" value="F:transferase activity"/>
    <property type="evidence" value="ECO:0007669"/>
    <property type="project" value="UniProtKB-KW"/>
</dbReference>
<reference evidence="3" key="1">
    <citation type="journal article" date="2015" name="Microbiology">
        <title>Genome of Methanoregula boonei 6A8 reveals adaptations to oligotrophic peatland environments.</title>
        <authorList>
            <person name="Braeuer S."/>
            <person name="Cadillo-Quiroz H."/>
            <person name="Kyrpides N."/>
            <person name="Woyke T."/>
            <person name="Goodwin L."/>
            <person name="Detter C."/>
            <person name="Podell S."/>
            <person name="Yavitt J.B."/>
            <person name="Zinder S.H."/>
        </authorList>
    </citation>
    <scope>NUCLEOTIDE SEQUENCE [LARGE SCALE GENOMIC DNA]</scope>
    <source>
        <strain evidence="3">DSM 21154 / JCM 14090 / 6A8</strain>
    </source>
</reference>
<dbReference type="eggNOG" id="arCOG00897">
    <property type="taxonomic scope" value="Archaea"/>
</dbReference>
<dbReference type="SUPFAM" id="SSF53448">
    <property type="entry name" value="Nucleotide-diphospho-sugar transferases"/>
    <property type="match status" value="1"/>
</dbReference>
<dbReference type="RefSeq" id="WP_012106233.1">
    <property type="nucleotide sequence ID" value="NC_009712.1"/>
</dbReference>
<dbReference type="KEGG" id="mbn:Mboo_0693"/>
<dbReference type="Gene3D" id="3.90.550.10">
    <property type="entry name" value="Spore Coat Polysaccharide Biosynthesis Protein SpsA, Chain A"/>
    <property type="match status" value="1"/>
</dbReference>
<dbReference type="InterPro" id="IPR001173">
    <property type="entry name" value="Glyco_trans_2-like"/>
</dbReference>
<feature type="domain" description="Glycosyltransferase 2-like" evidence="1">
    <location>
        <begin position="8"/>
        <end position="168"/>
    </location>
</feature>
<sequence length="238" mass="26879">MTTSEVTAIIPVFNDRTALERAIPESLAVLSTITDQFEVIVAEDGSTDGSAELVREYEVRDIHVKLLHSRERLGRGTALNRAISQANGPIVCYYDVDLATDMQHLPQLIDEIRKGADIATGSRLLPESDIRRTESREIASRSYNFLVRSILGSSLCDHQCGFKAFNKAKILPVLPKIRSNHWFWDTELLVRAQRAGFKVTEFPVRWRAGRGTTVRVKDVFGMGSSILRLWWQIHVSKD</sequence>
<organism evidence="2 3">
    <name type="scientific">Methanoregula boonei (strain DSM 21154 / JCM 14090 / 6A8)</name>
    <dbReference type="NCBI Taxonomy" id="456442"/>
    <lineage>
        <taxon>Archaea</taxon>
        <taxon>Methanobacteriati</taxon>
        <taxon>Methanobacteriota</taxon>
        <taxon>Stenosarchaea group</taxon>
        <taxon>Methanomicrobia</taxon>
        <taxon>Methanomicrobiales</taxon>
        <taxon>Methanoregulaceae</taxon>
        <taxon>Methanoregula</taxon>
    </lineage>
</organism>
<accession>A7I650</accession>
<keyword evidence="2" id="KW-0808">Transferase</keyword>
<dbReference type="InterPro" id="IPR029044">
    <property type="entry name" value="Nucleotide-diphossugar_trans"/>
</dbReference>
<dbReference type="PANTHER" id="PTHR10859:SF105">
    <property type="entry name" value="DOLICHYL-PHOSPHATE BETA-D-MANNOSYLTRANSFERASE"/>
    <property type="match status" value="1"/>
</dbReference>
<dbReference type="OrthoDB" id="351177at2157"/>
<dbReference type="GeneID" id="5411669"/>
<dbReference type="EMBL" id="CP000780">
    <property type="protein sequence ID" value="ABS55211.1"/>
    <property type="molecule type" value="Genomic_DNA"/>
</dbReference>
<dbReference type="PANTHER" id="PTHR10859">
    <property type="entry name" value="GLYCOSYL TRANSFERASE"/>
    <property type="match status" value="1"/>
</dbReference>
<evidence type="ECO:0000313" key="2">
    <source>
        <dbReference type="EMBL" id="ABS55211.1"/>
    </source>
</evidence>
<evidence type="ECO:0000259" key="1">
    <source>
        <dbReference type="Pfam" id="PF00535"/>
    </source>
</evidence>
<dbReference type="HOGENOM" id="CLU_033536_9_0_2"/>
<dbReference type="Pfam" id="PF00535">
    <property type="entry name" value="Glycos_transf_2"/>
    <property type="match status" value="1"/>
</dbReference>
<dbReference type="GO" id="GO:0006487">
    <property type="term" value="P:protein N-linked glycosylation"/>
    <property type="evidence" value="ECO:0007669"/>
    <property type="project" value="TreeGrafter"/>
</dbReference>
<name>A7I650_METB6</name>
<dbReference type="CAZy" id="GT2">
    <property type="family name" value="Glycosyltransferase Family 2"/>
</dbReference>
<dbReference type="STRING" id="456442.Mboo_0693"/>
<gene>
    <name evidence="2" type="ordered locus">Mboo_0693</name>
</gene>